<organism evidence="2 3">
    <name type="scientific">Acinetobacter terrestris</name>
    <dbReference type="NCBI Taxonomy" id="2529843"/>
    <lineage>
        <taxon>Bacteria</taxon>
        <taxon>Pseudomonadati</taxon>
        <taxon>Pseudomonadota</taxon>
        <taxon>Gammaproteobacteria</taxon>
        <taxon>Moraxellales</taxon>
        <taxon>Moraxellaceae</taxon>
        <taxon>Acinetobacter</taxon>
        <taxon>Acinetobacter Taxon 24</taxon>
    </lineage>
</organism>
<evidence type="ECO:0000313" key="2">
    <source>
        <dbReference type="EMBL" id="MDK1683606.1"/>
    </source>
</evidence>
<protein>
    <submittedName>
        <fullName evidence="2">Uncharacterized protein</fullName>
    </submittedName>
</protein>
<sequence length="68" mass="7420">MTEPDDLALSSKNESSQEIQPVEKLVQQEEQQNQPSSADWSSGFDVGEIALDALEVVGDLVKGIDLNF</sequence>
<proteinExistence type="predicted"/>
<accession>A0AAW6UTQ0</accession>
<feature type="compositionally biased region" description="Polar residues" evidence="1">
    <location>
        <begin position="10"/>
        <end position="19"/>
    </location>
</feature>
<comment type="caution">
    <text evidence="2">The sequence shown here is derived from an EMBL/GenBank/DDBJ whole genome shotgun (WGS) entry which is preliminary data.</text>
</comment>
<evidence type="ECO:0000256" key="1">
    <source>
        <dbReference type="SAM" id="MobiDB-lite"/>
    </source>
</evidence>
<evidence type="ECO:0000313" key="3">
    <source>
        <dbReference type="Proteomes" id="UP001241935"/>
    </source>
</evidence>
<dbReference type="Proteomes" id="UP001241935">
    <property type="component" value="Unassembled WGS sequence"/>
</dbReference>
<gene>
    <name evidence="2" type="ORF">QOR41_07075</name>
</gene>
<reference evidence="2" key="1">
    <citation type="submission" date="2023-04" db="EMBL/GenBank/DDBJ databases">
        <title>The environmental microbiomes in feedlot watering bowls are a reservoir of florfenicol resistance for bovine respiratory disease pathogens.</title>
        <authorList>
            <person name="Kos D.W."/>
            <person name="Ruzzini A.C."/>
            <person name="Schreiner B."/>
            <person name="Jelinski M.D."/>
        </authorList>
    </citation>
    <scope>NUCLEOTIDE SEQUENCE</scope>
    <source>
        <strain evidence="2">WB3</strain>
    </source>
</reference>
<dbReference type="EMBL" id="JASKNE010000001">
    <property type="protein sequence ID" value="MDK1683606.1"/>
    <property type="molecule type" value="Genomic_DNA"/>
</dbReference>
<dbReference type="RefSeq" id="WP_284066835.1">
    <property type="nucleotide sequence ID" value="NZ_JASKNE010000001.1"/>
</dbReference>
<name>A0AAW6UTQ0_9GAMM</name>
<feature type="region of interest" description="Disordered" evidence="1">
    <location>
        <begin position="1"/>
        <end position="21"/>
    </location>
</feature>
<dbReference type="AlphaFoldDB" id="A0AAW6UTQ0"/>